<feature type="region of interest" description="Disordered" evidence="3">
    <location>
        <begin position="1"/>
        <end position="24"/>
    </location>
</feature>
<dbReference type="InterPro" id="IPR052065">
    <property type="entry name" value="Compl_asym_regulator"/>
</dbReference>
<dbReference type="PANTHER" id="PTHR22906">
    <property type="entry name" value="PROPERDIN"/>
    <property type="match status" value="1"/>
</dbReference>
<reference evidence="4" key="3">
    <citation type="submission" date="2025-09" db="UniProtKB">
        <authorList>
            <consortium name="Ensembl"/>
        </authorList>
    </citation>
    <scope>IDENTIFICATION</scope>
</reference>
<dbReference type="InterPro" id="IPR036383">
    <property type="entry name" value="TSP1_rpt_sf"/>
</dbReference>
<dbReference type="Ensembl" id="ENSGAGT00000024599.1">
    <property type="protein sequence ID" value="ENSGAGP00000021596.1"/>
    <property type="gene ID" value="ENSGAGG00000015850.1"/>
</dbReference>
<dbReference type="Pfam" id="PF00090">
    <property type="entry name" value="TSP_1"/>
    <property type="match status" value="4"/>
</dbReference>
<dbReference type="FunFam" id="2.20.100.10:FF:000001">
    <property type="entry name" value="semaphorin-5A isoform X1"/>
    <property type="match status" value="3"/>
</dbReference>
<evidence type="ECO:0000313" key="5">
    <source>
        <dbReference type="Proteomes" id="UP000291020"/>
    </source>
</evidence>
<evidence type="ECO:0000256" key="3">
    <source>
        <dbReference type="SAM" id="MobiDB-lite"/>
    </source>
</evidence>
<dbReference type="SUPFAM" id="SSF82895">
    <property type="entry name" value="TSP-1 type 1 repeat"/>
    <property type="match status" value="4"/>
</dbReference>
<reference evidence="5" key="1">
    <citation type="journal article" date="2017" name="PLoS ONE">
        <title>The Agassiz's desert tortoise genome provides a resource for the conservation of a threatened species.</title>
        <authorList>
            <person name="Tollis M."/>
            <person name="DeNardo D.F."/>
            <person name="Cornelius J.A."/>
            <person name="Dolby G.A."/>
            <person name="Edwards T."/>
            <person name="Henen B.T."/>
            <person name="Karl A.E."/>
            <person name="Murphy R.W."/>
            <person name="Kusumi K."/>
        </authorList>
    </citation>
    <scope>NUCLEOTIDE SEQUENCE [LARGE SCALE GENOMIC DNA]</scope>
</reference>
<dbReference type="AlphaFoldDB" id="A0A452I282"/>
<evidence type="ECO:0000313" key="4">
    <source>
        <dbReference type="Ensembl" id="ENSGAGP00000021596.1"/>
    </source>
</evidence>
<dbReference type="Gene3D" id="2.20.100.10">
    <property type="entry name" value="Thrombospondin type-1 (TSP1) repeat"/>
    <property type="match status" value="4"/>
</dbReference>
<dbReference type="InterPro" id="IPR000884">
    <property type="entry name" value="TSP1_rpt"/>
</dbReference>
<accession>A0A452I282</accession>
<keyword evidence="5" id="KW-1185">Reference proteome</keyword>
<protein>
    <submittedName>
        <fullName evidence="4">Uncharacterized protein</fullName>
    </submittedName>
</protein>
<dbReference type="PRINTS" id="PR01705">
    <property type="entry name" value="TSP1REPEAT"/>
</dbReference>
<evidence type="ECO:0000256" key="1">
    <source>
        <dbReference type="ARBA" id="ARBA00022737"/>
    </source>
</evidence>
<dbReference type="STRING" id="38772.ENSGAGP00000021596"/>
<organism evidence="4 5">
    <name type="scientific">Gopherus agassizii</name>
    <name type="common">Agassiz's desert tortoise</name>
    <dbReference type="NCBI Taxonomy" id="38772"/>
    <lineage>
        <taxon>Eukaryota</taxon>
        <taxon>Metazoa</taxon>
        <taxon>Chordata</taxon>
        <taxon>Craniata</taxon>
        <taxon>Vertebrata</taxon>
        <taxon>Euteleostomi</taxon>
        <taxon>Archelosauria</taxon>
        <taxon>Testudinata</taxon>
        <taxon>Testudines</taxon>
        <taxon>Cryptodira</taxon>
        <taxon>Durocryptodira</taxon>
        <taxon>Testudinoidea</taxon>
        <taxon>Testudinidae</taxon>
        <taxon>Gopherus</taxon>
    </lineage>
</organism>
<dbReference type="PROSITE" id="PS50092">
    <property type="entry name" value="TSP1"/>
    <property type="match status" value="4"/>
</dbReference>
<proteinExistence type="predicted"/>
<dbReference type="Proteomes" id="UP000291020">
    <property type="component" value="Unassembled WGS sequence"/>
</dbReference>
<reference evidence="4" key="2">
    <citation type="submission" date="2025-08" db="UniProtKB">
        <authorList>
            <consortium name="Ensembl"/>
        </authorList>
    </citation>
    <scope>IDENTIFICATION</scope>
</reference>
<keyword evidence="1" id="KW-0677">Repeat</keyword>
<feature type="region of interest" description="Disordered" evidence="3">
    <location>
        <begin position="304"/>
        <end position="329"/>
    </location>
</feature>
<sequence length="357" mass="37689">ETNPRPAPASVPHPPWESVPPSCSSDGGWGAWSPWTECTKSCGEGLRSRARACDSPTPLGHGDYCEGPPCRTDPACRLDGGWGAWGPWSPCPQRCQEGTQFRFRECDNPAPQHGGRGCIGDSQQQRACHQEEAPWSDWSPWAPCSVSCGGGEQIRTRQCRQPACQGLAVQSKTCHTQVCLVRLRRGPTPAVALQGGWTPSAGLRARQSKETLLRGGLRRIPHASPRAAVGNRASGCLQPMAGTCPMAGRQTAAGSTTDLWTPCSVSCGGLGHMTRARGCTNPPPANGGKDCVGPRTDIKYCQTPDCPGERAPRGSTDPLSPVPLDSPQGWARQAGLAVSSCPTMPWAVSSLHGFPGG</sequence>
<dbReference type="PANTHER" id="PTHR22906:SF21">
    <property type="entry name" value="SEMA DOMAIN-CONTAINING PROTEIN"/>
    <property type="match status" value="1"/>
</dbReference>
<keyword evidence="2" id="KW-1015">Disulfide bond</keyword>
<dbReference type="SMART" id="SM00209">
    <property type="entry name" value="TSP1"/>
    <property type="match status" value="4"/>
</dbReference>
<evidence type="ECO:0000256" key="2">
    <source>
        <dbReference type="ARBA" id="ARBA00023157"/>
    </source>
</evidence>
<feature type="compositionally biased region" description="Pro residues" evidence="3">
    <location>
        <begin position="1"/>
        <end position="18"/>
    </location>
</feature>
<name>A0A452I282_9SAUR</name>